<dbReference type="Proteomes" id="UP000189177">
    <property type="component" value="Unassembled WGS sequence"/>
</dbReference>
<feature type="active site" description="Charge relay system" evidence="5">
    <location>
        <position position="17"/>
    </location>
</feature>
<dbReference type="SUPFAM" id="SSF52743">
    <property type="entry name" value="Subtilisin-like"/>
    <property type="match status" value="1"/>
</dbReference>
<gene>
    <name evidence="8" type="ORF">B1A74_03175</name>
</gene>
<evidence type="ECO:0000256" key="3">
    <source>
        <dbReference type="ARBA" id="ARBA00022801"/>
    </source>
</evidence>
<dbReference type="InterPro" id="IPR000209">
    <property type="entry name" value="Peptidase_S8/S53_dom"/>
</dbReference>
<keyword evidence="3 5" id="KW-0378">Hydrolase</keyword>
<feature type="active site" description="Charge relay system" evidence="5">
    <location>
        <position position="247"/>
    </location>
</feature>
<dbReference type="PANTHER" id="PTHR43806:SF11">
    <property type="entry name" value="CEREVISIN-RELATED"/>
    <property type="match status" value="1"/>
</dbReference>
<dbReference type="PROSITE" id="PS00138">
    <property type="entry name" value="SUBTILASE_SER"/>
    <property type="match status" value="1"/>
</dbReference>
<reference evidence="8 9" key="1">
    <citation type="submission" date="2017-02" db="EMBL/GenBank/DDBJ databases">
        <title>Genomic diversity within the haloalkaliphilic genus Thioalkalivibrio.</title>
        <authorList>
            <person name="Ahn A.-C."/>
            <person name="Meier-Kolthoff J."/>
            <person name="Overmars L."/>
            <person name="Richter M."/>
            <person name="Woyke T."/>
            <person name="Sorokin D.Y."/>
            <person name="Muyzer G."/>
        </authorList>
    </citation>
    <scope>NUCLEOTIDE SEQUENCE [LARGE SCALE GENOMIC DNA]</scope>
    <source>
        <strain evidence="8 9">HL17</strain>
    </source>
</reference>
<dbReference type="PANTHER" id="PTHR43806">
    <property type="entry name" value="PEPTIDASE S8"/>
    <property type="match status" value="1"/>
</dbReference>
<keyword evidence="2 5" id="KW-0645">Protease</keyword>
<name>A0A1V3A0S4_9GAMM</name>
<protein>
    <recommendedName>
        <fullName evidence="7">Peptidase S8/S53 domain-containing protein</fullName>
    </recommendedName>
</protein>
<evidence type="ECO:0000256" key="1">
    <source>
        <dbReference type="ARBA" id="ARBA00011073"/>
    </source>
</evidence>
<evidence type="ECO:0000256" key="2">
    <source>
        <dbReference type="ARBA" id="ARBA00022670"/>
    </source>
</evidence>
<comment type="caution">
    <text evidence="8">The sequence shown here is derived from an EMBL/GenBank/DDBJ whole genome shotgun (WGS) entry which is preliminary data.</text>
</comment>
<evidence type="ECO:0000256" key="5">
    <source>
        <dbReference type="PROSITE-ProRule" id="PRU01240"/>
    </source>
</evidence>
<dbReference type="EMBL" id="MUZR01000008">
    <property type="protein sequence ID" value="OOC10950.1"/>
    <property type="molecule type" value="Genomic_DNA"/>
</dbReference>
<dbReference type="GO" id="GO:0006508">
    <property type="term" value="P:proteolysis"/>
    <property type="evidence" value="ECO:0007669"/>
    <property type="project" value="UniProtKB-KW"/>
</dbReference>
<sequence>MLDDDGDTVEVQVAVIDAEFRPSHEEFDGRVSGTKAVAGDRDSVEATEDDDGNPDYVHGTPVAALLGGQEFGISGNARMELIAAADDHGTVFSGYVRDGVAHAVDEGARVINASLGDQWSTWDYEETVEQIQEVTYEKPQEDGESETIEVGTAAVFAAGNDGNNLSKDDVTEDGEGEYINPDDFEYLGEVWDQILIAGGSHDWKKHASSNYPGQDEEIQDRFLVAPFTARSATNTDDDAEGMFRGTSFASPRIAGMVTGIIAQWPHLDASEATGRLLETASQESELYEENDCGPNEDLNCGYYYLGQGHADFEAALEPKGDVVQPAGEQVEDDESHDVQESYASWSHAFGNGFQADEELFDGAVAFDELGRDYRVDLSGHHAGGFALDTHVRQRLETHLGNASVAGDESIEIAEGVSMAARYTDSGELLTGRFDMEFDDTRMSAFGFQGGEENPMETVLEGADTAMLSSTTPQFTHSLDDVAGVAAEVGLTDTFSISAEYWSGRSDEDPAERMLSEDTVGLSDYGVDRQDVALHMQATDDLRLSLGQGMLREDNGMLGSRGYGALNLGDEHELHVTSFGAEYAVSDRLSVTGQYEYGQGRMDGGAGMIRSIDNLRTEQATLGVAWDGDDHQVALMANQPMRVTGGEIEASVPVGRTVDGEVVREDRTASIGTDGRQTDIELGYSFMPDRDSRFNANLLYMDQPNHDPNASGEWAGAVTYAVRF</sequence>
<accession>A0A1V3A0S4</accession>
<evidence type="ECO:0000256" key="6">
    <source>
        <dbReference type="SAM" id="MobiDB-lite"/>
    </source>
</evidence>
<dbReference type="InterPro" id="IPR023828">
    <property type="entry name" value="Peptidase_S8_Ser-AS"/>
</dbReference>
<evidence type="ECO:0000313" key="9">
    <source>
        <dbReference type="Proteomes" id="UP000189177"/>
    </source>
</evidence>
<dbReference type="SUPFAM" id="SSF56935">
    <property type="entry name" value="Porins"/>
    <property type="match status" value="1"/>
</dbReference>
<evidence type="ECO:0000259" key="7">
    <source>
        <dbReference type="Pfam" id="PF00082"/>
    </source>
</evidence>
<dbReference type="STRING" id="252474.B1A74_03175"/>
<feature type="region of interest" description="Disordered" evidence="6">
    <location>
        <begin position="25"/>
        <end position="56"/>
    </location>
</feature>
<keyword evidence="4 5" id="KW-0720">Serine protease</keyword>
<organism evidence="8 9">
    <name type="scientific">Thioalkalivibrio halophilus</name>
    <dbReference type="NCBI Taxonomy" id="252474"/>
    <lineage>
        <taxon>Bacteria</taxon>
        <taxon>Pseudomonadati</taxon>
        <taxon>Pseudomonadota</taxon>
        <taxon>Gammaproteobacteria</taxon>
        <taxon>Chromatiales</taxon>
        <taxon>Ectothiorhodospiraceae</taxon>
        <taxon>Thioalkalivibrio</taxon>
    </lineage>
</organism>
<dbReference type="AlphaFoldDB" id="A0A1V3A0S4"/>
<dbReference type="Gene3D" id="3.40.50.200">
    <property type="entry name" value="Peptidase S8/S53 domain"/>
    <property type="match status" value="1"/>
</dbReference>
<dbReference type="InterPro" id="IPR050131">
    <property type="entry name" value="Peptidase_S8_subtilisin-like"/>
</dbReference>
<dbReference type="InterPro" id="IPR036852">
    <property type="entry name" value="Peptidase_S8/S53_dom_sf"/>
</dbReference>
<dbReference type="GO" id="GO:0004252">
    <property type="term" value="F:serine-type endopeptidase activity"/>
    <property type="evidence" value="ECO:0007669"/>
    <property type="project" value="UniProtKB-UniRule"/>
</dbReference>
<feature type="active site" description="Charge relay system" evidence="5">
    <location>
        <position position="58"/>
    </location>
</feature>
<comment type="similarity">
    <text evidence="1 5">Belongs to the peptidase S8 family.</text>
</comment>
<proteinExistence type="inferred from homology"/>
<dbReference type="PROSITE" id="PS51892">
    <property type="entry name" value="SUBTILASE"/>
    <property type="match status" value="1"/>
</dbReference>
<keyword evidence="9" id="KW-1185">Reference proteome</keyword>
<dbReference type="Pfam" id="PF00082">
    <property type="entry name" value="Peptidase_S8"/>
    <property type="match status" value="1"/>
</dbReference>
<evidence type="ECO:0000313" key="8">
    <source>
        <dbReference type="EMBL" id="OOC10950.1"/>
    </source>
</evidence>
<evidence type="ECO:0000256" key="4">
    <source>
        <dbReference type="ARBA" id="ARBA00022825"/>
    </source>
</evidence>
<feature type="domain" description="Peptidase S8/S53" evidence="7">
    <location>
        <begin position="11"/>
        <end position="289"/>
    </location>
</feature>